<dbReference type="InterPro" id="IPR005119">
    <property type="entry name" value="LysR_subst-bd"/>
</dbReference>
<evidence type="ECO:0000256" key="2">
    <source>
        <dbReference type="ARBA" id="ARBA00023015"/>
    </source>
</evidence>
<dbReference type="EMBL" id="JSUQ01000005">
    <property type="protein sequence ID" value="KHQ53964.1"/>
    <property type="molecule type" value="Genomic_DNA"/>
</dbReference>
<keyword evidence="4" id="KW-0804">Transcription</keyword>
<protein>
    <submittedName>
        <fullName evidence="6">Transcriptional regulatory protein</fullName>
    </submittedName>
</protein>
<dbReference type="PROSITE" id="PS50931">
    <property type="entry name" value="HTH_LYSR"/>
    <property type="match status" value="1"/>
</dbReference>
<feature type="domain" description="HTH lysR-type" evidence="5">
    <location>
        <begin position="5"/>
        <end position="62"/>
    </location>
</feature>
<dbReference type="Proteomes" id="UP000030960">
    <property type="component" value="Unassembled WGS sequence"/>
</dbReference>
<comment type="caution">
    <text evidence="6">The sequence shown here is derived from an EMBL/GenBank/DDBJ whole genome shotgun (WGS) entry which is preliminary data.</text>
</comment>
<dbReference type="SUPFAM" id="SSF46785">
    <property type="entry name" value="Winged helix' DNA-binding domain"/>
    <property type="match status" value="1"/>
</dbReference>
<keyword evidence="7" id="KW-1185">Reference proteome</keyword>
<dbReference type="AlphaFoldDB" id="A0A0B3SU33"/>
<dbReference type="PANTHER" id="PTHR30579:SF3">
    <property type="entry name" value="TRANSCRIPTIONAL REGULATORY PROTEIN"/>
    <property type="match status" value="1"/>
</dbReference>
<dbReference type="RefSeq" id="WP_052244358.1">
    <property type="nucleotide sequence ID" value="NZ_JSUQ01000005.1"/>
</dbReference>
<dbReference type="Gene3D" id="3.40.190.290">
    <property type="match status" value="1"/>
</dbReference>
<evidence type="ECO:0000256" key="4">
    <source>
        <dbReference type="ARBA" id="ARBA00023163"/>
    </source>
</evidence>
<dbReference type="InterPro" id="IPR050176">
    <property type="entry name" value="LTTR"/>
</dbReference>
<dbReference type="Gene3D" id="1.10.10.10">
    <property type="entry name" value="Winged helix-like DNA-binding domain superfamily/Winged helix DNA-binding domain"/>
    <property type="match status" value="1"/>
</dbReference>
<dbReference type="Pfam" id="PF03466">
    <property type="entry name" value="LysR_substrate"/>
    <property type="match status" value="1"/>
</dbReference>
<organism evidence="6 7">
    <name type="scientific">Mameliella alba</name>
    <dbReference type="NCBI Taxonomy" id="561184"/>
    <lineage>
        <taxon>Bacteria</taxon>
        <taxon>Pseudomonadati</taxon>
        <taxon>Pseudomonadota</taxon>
        <taxon>Alphaproteobacteria</taxon>
        <taxon>Rhodobacterales</taxon>
        <taxon>Roseobacteraceae</taxon>
        <taxon>Mameliella</taxon>
    </lineage>
</organism>
<keyword evidence="3" id="KW-0238">DNA-binding</keyword>
<dbReference type="Pfam" id="PF00126">
    <property type="entry name" value="HTH_1"/>
    <property type="match status" value="1"/>
</dbReference>
<reference evidence="6 7" key="1">
    <citation type="submission" date="2014-10" db="EMBL/GenBank/DDBJ databases">
        <title>Genome sequence of Ponticoccus sp. strain UMTAT08 isolated from clonal culture of toxic dinoflagellate Alexandrium tamiyavanichii.</title>
        <authorList>
            <person name="Gan H.Y."/>
            <person name="Muhd D.-D."/>
            <person name="Mohd Noor M.E."/>
            <person name="Yeong Y.S."/>
            <person name="Usup G."/>
        </authorList>
    </citation>
    <scope>NUCLEOTIDE SEQUENCE [LARGE SCALE GENOMIC DNA]</scope>
    <source>
        <strain evidence="6 7">UMTAT08</strain>
    </source>
</reference>
<dbReference type="SUPFAM" id="SSF53850">
    <property type="entry name" value="Periplasmic binding protein-like II"/>
    <property type="match status" value="1"/>
</dbReference>
<evidence type="ECO:0000313" key="7">
    <source>
        <dbReference type="Proteomes" id="UP000030960"/>
    </source>
</evidence>
<dbReference type="InterPro" id="IPR036390">
    <property type="entry name" value="WH_DNA-bd_sf"/>
</dbReference>
<proteinExistence type="inferred from homology"/>
<sequence length="303" mass="33665">MSLSLDWSDVRYFLETARAGRFSGAARRLGVSHTTVARRVARLEEALRNRLLEPGAGGLIPTEAGAALIPLAERMETQAAQILDRLQRPGALTGRVRIGAPDGFGNAVLSRMLPGLLRQEPELEIELVPVPAAHKLWNREVDIAISLDRPQTGRLVMQKLTEYELRLYASHGFLKAHGKPDDREALATMPLVGYIDELLYTEALDFNCLVHPGARTVYKAATVQAQLEAVQSGVGLGVLPCFMARETALVPVLPDQIRFTRAYWLLHAEDDREIARIRRVIDFLREETRARAALFRFDSQPGG</sequence>
<evidence type="ECO:0000313" key="6">
    <source>
        <dbReference type="EMBL" id="KHQ53964.1"/>
    </source>
</evidence>
<accession>A0A0B3SU33</accession>
<evidence type="ECO:0000256" key="1">
    <source>
        <dbReference type="ARBA" id="ARBA00009437"/>
    </source>
</evidence>
<dbReference type="GO" id="GO:0003677">
    <property type="term" value="F:DNA binding"/>
    <property type="evidence" value="ECO:0007669"/>
    <property type="project" value="UniProtKB-KW"/>
</dbReference>
<dbReference type="STRING" id="561184.SAMN05216376_101284"/>
<comment type="similarity">
    <text evidence="1">Belongs to the LysR transcriptional regulatory family.</text>
</comment>
<dbReference type="InterPro" id="IPR000847">
    <property type="entry name" value="LysR_HTH_N"/>
</dbReference>
<dbReference type="PANTHER" id="PTHR30579">
    <property type="entry name" value="TRANSCRIPTIONAL REGULATOR"/>
    <property type="match status" value="1"/>
</dbReference>
<dbReference type="PATRIC" id="fig|1515334.3.peg.1557"/>
<dbReference type="GO" id="GO:0003700">
    <property type="term" value="F:DNA-binding transcription factor activity"/>
    <property type="evidence" value="ECO:0007669"/>
    <property type="project" value="InterPro"/>
</dbReference>
<evidence type="ECO:0000259" key="5">
    <source>
        <dbReference type="PROSITE" id="PS50931"/>
    </source>
</evidence>
<dbReference type="InterPro" id="IPR036388">
    <property type="entry name" value="WH-like_DNA-bd_sf"/>
</dbReference>
<name>A0A0B3SU33_9RHOB</name>
<keyword evidence="2" id="KW-0805">Transcription regulation</keyword>
<gene>
    <name evidence="6" type="ORF">OA50_01552</name>
</gene>
<evidence type="ECO:0000256" key="3">
    <source>
        <dbReference type="ARBA" id="ARBA00023125"/>
    </source>
</evidence>